<dbReference type="Pfam" id="PF04430">
    <property type="entry name" value="DUF498"/>
    <property type="match status" value="1"/>
</dbReference>
<reference evidence="1 2" key="1">
    <citation type="journal article" date="2015" name="Microbiome">
        <title>Genomic resolution of linkages in carbon, nitrogen, and sulfur cycling among widespread estuary sediment bacteria.</title>
        <authorList>
            <person name="Baker B.J."/>
            <person name="Lazar C.S."/>
            <person name="Teske A.P."/>
            <person name="Dick G.J."/>
        </authorList>
    </citation>
    <scope>NUCLEOTIDE SEQUENCE [LARGE SCALE GENOMIC DNA]</scope>
    <source>
        <strain evidence="1">SM23_42</strain>
    </source>
</reference>
<dbReference type="EMBL" id="LJUJ01000002">
    <property type="protein sequence ID" value="KPK64587.1"/>
    <property type="molecule type" value="Genomic_DNA"/>
</dbReference>
<dbReference type="PANTHER" id="PTHR15811:SF5">
    <property type="entry name" value="MTH938 DOMAIN-CONTAINING PROTEIN"/>
    <property type="match status" value="1"/>
</dbReference>
<protein>
    <submittedName>
        <fullName evidence="1">Uncharacterized protein</fullName>
    </submittedName>
</protein>
<dbReference type="Proteomes" id="UP000051373">
    <property type="component" value="Unassembled WGS sequence"/>
</dbReference>
<comment type="caution">
    <text evidence="1">The sequence shown here is derived from an EMBL/GenBank/DDBJ whole genome shotgun (WGS) entry which is preliminary data.</text>
</comment>
<name>A0A0S8FXJ3_UNCW3</name>
<sequence length="112" mass="12710">MIEAYEFGALRVSGRTYRSDVIIYPDHIDAQWWRKRGHFLDIDDIKEVIAAKPEVIIVGTGQPGLMRVDEQTLAKIKKLSIEAIVVPTNKACEEYNRIASVKRVIACLHLTC</sequence>
<organism evidence="1 2">
    <name type="scientific">candidate division WOR_3 bacterium SM23_42</name>
    <dbReference type="NCBI Taxonomy" id="1703779"/>
    <lineage>
        <taxon>Bacteria</taxon>
        <taxon>Bacteria division WOR-3</taxon>
    </lineage>
</organism>
<dbReference type="PANTHER" id="PTHR15811">
    <property type="entry name" value="MTH938 DOMAIN-CONTAINING PROTEIN"/>
    <property type="match status" value="1"/>
</dbReference>
<accession>A0A0S8FXJ3</accession>
<evidence type="ECO:0000313" key="1">
    <source>
        <dbReference type="EMBL" id="KPK64587.1"/>
    </source>
</evidence>
<dbReference type="AlphaFoldDB" id="A0A0S8FXJ3"/>
<dbReference type="InterPro" id="IPR036748">
    <property type="entry name" value="MTH938-like_sf"/>
</dbReference>
<evidence type="ECO:0000313" key="2">
    <source>
        <dbReference type="Proteomes" id="UP000051373"/>
    </source>
</evidence>
<gene>
    <name evidence="1" type="ORF">AMJ83_02495</name>
</gene>
<dbReference type="SUPFAM" id="SSF64076">
    <property type="entry name" value="MTH938-like"/>
    <property type="match status" value="1"/>
</dbReference>
<dbReference type="GO" id="GO:0005737">
    <property type="term" value="C:cytoplasm"/>
    <property type="evidence" value="ECO:0007669"/>
    <property type="project" value="TreeGrafter"/>
</dbReference>
<proteinExistence type="predicted"/>
<dbReference type="InterPro" id="IPR007523">
    <property type="entry name" value="NDUFAF3/AAMDC"/>
</dbReference>
<dbReference type="STRING" id="1703779.AMJ83_02495"/>
<dbReference type="Gene3D" id="3.40.1230.10">
    <property type="entry name" value="MTH938-like"/>
    <property type="match status" value="1"/>
</dbReference>